<evidence type="ECO:0000313" key="4">
    <source>
        <dbReference type="Proteomes" id="UP001367676"/>
    </source>
</evidence>
<sequence>MIWLFLAVFFVFVALSSRHIYDFLADREWSTMPVVPEEVLARQKTHRYPYCVVWTPIPILSWICPLIGHTGIATSEGKIRDFAGSYYVAEDDMAFGAPTKVWRLSIEKVPGGRTAYDHGVREASLDYGGRVHNLFLDNCHSHVAKALNVMEYDGKSNWSVTKIGFHTFISGQYVNLQAWFRTWGPFWILLIALLLFFGIPWAIRLTEFQ</sequence>
<feature type="transmembrane region" description="Helical" evidence="1">
    <location>
        <begin position="183"/>
        <end position="203"/>
    </location>
</feature>
<keyword evidence="2" id="KW-0732">Signal</keyword>
<keyword evidence="1" id="KW-1133">Transmembrane helix</keyword>
<proteinExistence type="predicted"/>
<protein>
    <recommendedName>
        <fullName evidence="5">Transmembrane protein</fullName>
    </recommendedName>
</protein>
<dbReference type="Pfam" id="PF05608">
    <property type="entry name" value="RTE1"/>
    <property type="match status" value="1"/>
</dbReference>
<comment type="caution">
    <text evidence="3">The sequence shown here is derived from an EMBL/GenBank/DDBJ whole genome shotgun (WGS) entry which is preliminary data.</text>
</comment>
<accession>A0AAN9TT88</accession>
<feature type="chain" id="PRO_5042983816" description="Transmembrane protein" evidence="2">
    <location>
        <begin position="17"/>
        <end position="209"/>
    </location>
</feature>
<dbReference type="EMBL" id="JBBCAQ010000022">
    <property type="protein sequence ID" value="KAK7590127.1"/>
    <property type="molecule type" value="Genomic_DNA"/>
</dbReference>
<reference evidence="3 4" key="1">
    <citation type="submission" date="2024-03" db="EMBL/GenBank/DDBJ databases">
        <title>Adaptation during the transition from Ophiocordyceps entomopathogen to insect associate is accompanied by gene loss and intensified selection.</title>
        <authorList>
            <person name="Ward C.M."/>
            <person name="Onetto C.A."/>
            <person name="Borneman A.R."/>
        </authorList>
    </citation>
    <scope>NUCLEOTIDE SEQUENCE [LARGE SCALE GENOMIC DNA]</scope>
    <source>
        <strain evidence="3">AWRI1</strain>
        <tissue evidence="3">Single Adult Female</tissue>
    </source>
</reference>
<feature type="signal peptide" evidence="2">
    <location>
        <begin position="1"/>
        <end position="16"/>
    </location>
</feature>
<keyword evidence="1" id="KW-0472">Membrane</keyword>
<dbReference type="PANTHER" id="PTHR20921">
    <property type="entry name" value="TRANSMEMBRANE PROTEIN 222"/>
    <property type="match status" value="1"/>
</dbReference>
<dbReference type="InterPro" id="IPR008496">
    <property type="entry name" value="TMEM222/RTE1"/>
</dbReference>
<evidence type="ECO:0000313" key="3">
    <source>
        <dbReference type="EMBL" id="KAK7590127.1"/>
    </source>
</evidence>
<evidence type="ECO:0008006" key="5">
    <source>
        <dbReference type="Google" id="ProtNLM"/>
    </source>
</evidence>
<organism evidence="3 4">
    <name type="scientific">Parthenolecanium corni</name>
    <dbReference type="NCBI Taxonomy" id="536013"/>
    <lineage>
        <taxon>Eukaryota</taxon>
        <taxon>Metazoa</taxon>
        <taxon>Ecdysozoa</taxon>
        <taxon>Arthropoda</taxon>
        <taxon>Hexapoda</taxon>
        <taxon>Insecta</taxon>
        <taxon>Pterygota</taxon>
        <taxon>Neoptera</taxon>
        <taxon>Paraneoptera</taxon>
        <taxon>Hemiptera</taxon>
        <taxon>Sternorrhyncha</taxon>
        <taxon>Coccoidea</taxon>
        <taxon>Coccidae</taxon>
        <taxon>Parthenolecanium</taxon>
    </lineage>
</organism>
<keyword evidence="4" id="KW-1185">Reference proteome</keyword>
<gene>
    <name evidence="3" type="ORF">V9T40_001740</name>
</gene>
<dbReference type="Proteomes" id="UP001367676">
    <property type="component" value="Unassembled WGS sequence"/>
</dbReference>
<keyword evidence="1" id="KW-0812">Transmembrane</keyword>
<dbReference type="AlphaFoldDB" id="A0AAN9TT88"/>
<name>A0AAN9TT88_9HEMI</name>
<evidence type="ECO:0000256" key="1">
    <source>
        <dbReference type="SAM" id="Phobius"/>
    </source>
</evidence>
<evidence type="ECO:0000256" key="2">
    <source>
        <dbReference type="SAM" id="SignalP"/>
    </source>
</evidence>
<dbReference type="PANTHER" id="PTHR20921:SF0">
    <property type="entry name" value="TRANSMEMBRANE PROTEIN 222"/>
    <property type="match status" value="1"/>
</dbReference>